<name>A0AAD1RX49_PELCU</name>
<keyword evidence="3" id="KW-1185">Reference proteome</keyword>
<protein>
    <submittedName>
        <fullName evidence="2">Uncharacterized protein</fullName>
    </submittedName>
</protein>
<dbReference type="AlphaFoldDB" id="A0AAD1RX49"/>
<evidence type="ECO:0000256" key="1">
    <source>
        <dbReference type="SAM" id="MobiDB-lite"/>
    </source>
</evidence>
<organism evidence="2 3">
    <name type="scientific">Pelobates cultripes</name>
    <name type="common">Western spadefoot toad</name>
    <dbReference type="NCBI Taxonomy" id="61616"/>
    <lineage>
        <taxon>Eukaryota</taxon>
        <taxon>Metazoa</taxon>
        <taxon>Chordata</taxon>
        <taxon>Craniata</taxon>
        <taxon>Vertebrata</taxon>
        <taxon>Euteleostomi</taxon>
        <taxon>Amphibia</taxon>
        <taxon>Batrachia</taxon>
        <taxon>Anura</taxon>
        <taxon>Pelobatoidea</taxon>
        <taxon>Pelobatidae</taxon>
        <taxon>Pelobates</taxon>
    </lineage>
</organism>
<feature type="region of interest" description="Disordered" evidence="1">
    <location>
        <begin position="19"/>
        <end position="39"/>
    </location>
</feature>
<gene>
    <name evidence="2" type="ORF">PECUL_23A059077</name>
</gene>
<reference evidence="2" key="1">
    <citation type="submission" date="2022-03" db="EMBL/GenBank/DDBJ databases">
        <authorList>
            <person name="Alioto T."/>
            <person name="Alioto T."/>
            <person name="Gomez Garrido J."/>
        </authorList>
    </citation>
    <scope>NUCLEOTIDE SEQUENCE</scope>
</reference>
<sequence>MVARPYHYVSSSKKELLDAPDPIQGAVHPEELLQSKDRGAQATKGDIMNLMVHIHTFFHANLAVVQEELMAVTDRVKAMEKDVSSLSQHQADVVEQIRHLQASHKAIQARLETMDDARLCNNLKI</sequence>
<dbReference type="EMBL" id="OW240915">
    <property type="protein sequence ID" value="CAH2283283.1"/>
    <property type="molecule type" value="Genomic_DNA"/>
</dbReference>
<evidence type="ECO:0000313" key="2">
    <source>
        <dbReference type="EMBL" id="CAH2283283.1"/>
    </source>
</evidence>
<accession>A0AAD1RX49</accession>
<feature type="compositionally biased region" description="Basic and acidic residues" evidence="1">
    <location>
        <begin position="28"/>
        <end position="39"/>
    </location>
</feature>
<evidence type="ECO:0000313" key="3">
    <source>
        <dbReference type="Proteomes" id="UP001295444"/>
    </source>
</evidence>
<dbReference type="Proteomes" id="UP001295444">
    <property type="component" value="Chromosome 04"/>
</dbReference>
<proteinExistence type="predicted"/>